<evidence type="ECO:0000256" key="4">
    <source>
        <dbReference type="ARBA" id="ARBA00022763"/>
    </source>
</evidence>
<dbReference type="Pfam" id="PF00505">
    <property type="entry name" value="HMG_box"/>
    <property type="match status" value="1"/>
</dbReference>
<dbReference type="PROSITE" id="PS50118">
    <property type="entry name" value="HMG_BOX_2"/>
    <property type="match status" value="1"/>
</dbReference>
<dbReference type="GO" id="GO:0035101">
    <property type="term" value="C:FACT complex"/>
    <property type="evidence" value="ECO:0007669"/>
    <property type="project" value="TreeGrafter"/>
</dbReference>
<dbReference type="InterPro" id="IPR011993">
    <property type="entry name" value="PH-like_dom_sf"/>
</dbReference>
<dbReference type="CDD" id="cd13230">
    <property type="entry name" value="PH1_SSRP1-like"/>
    <property type="match status" value="1"/>
</dbReference>
<comment type="caution">
    <text evidence="14">The sequence shown here is derived from an EMBL/GenBank/DDBJ whole genome shotgun (WGS) entry which is preliminary data.</text>
</comment>
<dbReference type="FunFam" id="2.30.29.150:FF:000001">
    <property type="entry name" value="Fact complex subunit ssrp1"/>
    <property type="match status" value="1"/>
</dbReference>
<dbReference type="CDD" id="cd13231">
    <property type="entry name" value="PH2_SSRP1-like"/>
    <property type="match status" value="1"/>
</dbReference>
<dbReference type="Gene3D" id="1.10.30.10">
    <property type="entry name" value="High mobility group box domain"/>
    <property type="match status" value="1"/>
</dbReference>
<proteinExistence type="inferred from homology"/>
<keyword evidence="5 11" id="KW-0805">Transcription regulation</keyword>
<comment type="subcellular location">
    <subcellularLocation>
        <location evidence="11">Nucleus</location>
    </subcellularLocation>
    <subcellularLocation>
        <location evidence="11">Chromosome</location>
    </subcellularLocation>
</comment>
<dbReference type="Pfam" id="PF21103">
    <property type="entry name" value="PH1_SSRP1-like"/>
    <property type="match status" value="1"/>
</dbReference>
<name>A0A836C825_9STRA</name>
<evidence type="ECO:0000256" key="3">
    <source>
        <dbReference type="ARBA" id="ARBA00022705"/>
    </source>
</evidence>
<feature type="region of interest" description="Disordered" evidence="12">
    <location>
        <begin position="573"/>
        <end position="621"/>
    </location>
</feature>
<evidence type="ECO:0000313" key="15">
    <source>
        <dbReference type="Proteomes" id="UP000664859"/>
    </source>
</evidence>
<keyword evidence="15" id="KW-1185">Reference proteome</keyword>
<dbReference type="EMBL" id="JAFCMP010000540">
    <property type="protein sequence ID" value="KAG5176109.1"/>
    <property type="molecule type" value="Genomic_DNA"/>
</dbReference>
<dbReference type="GO" id="GO:0042393">
    <property type="term" value="F:histone binding"/>
    <property type="evidence" value="ECO:0007669"/>
    <property type="project" value="TreeGrafter"/>
</dbReference>
<dbReference type="PRINTS" id="PR00887">
    <property type="entry name" value="SSRCOGNITION"/>
</dbReference>
<evidence type="ECO:0000256" key="8">
    <source>
        <dbReference type="ARBA" id="ARBA00023204"/>
    </source>
</evidence>
<comment type="function">
    <text evidence="11">Component of the FACT complex, a general chromatin factor that acts to reorganize nucleosomes. The FACT complex is involved in multiple processes that require DNA as a template such as mRNA elongation, DNA replication and DNA repair. During transcription elongation the FACT complex acts as a histone chaperone that both destabilizes and restores nucleosomal structure. It facilitates the passage of RNA polymerase II and transcription by promoting the dissociation of one histone H2A-H2B dimer from the nucleosome, then subsequently promotes the reestablishment of the nucleosome following the passage of RNA polymerase II.</text>
</comment>
<dbReference type="OrthoDB" id="498543at2759"/>
<reference evidence="14" key="1">
    <citation type="submission" date="2021-02" db="EMBL/GenBank/DDBJ databases">
        <title>First Annotated Genome of the Yellow-green Alga Tribonema minus.</title>
        <authorList>
            <person name="Mahan K.M."/>
        </authorList>
    </citation>
    <scope>NUCLEOTIDE SEQUENCE</scope>
    <source>
        <strain evidence="14">UTEX B ZZ1240</strain>
    </source>
</reference>
<dbReference type="GO" id="GO:0031491">
    <property type="term" value="F:nucleosome binding"/>
    <property type="evidence" value="ECO:0007669"/>
    <property type="project" value="TreeGrafter"/>
</dbReference>
<dbReference type="SUPFAM" id="SSF47095">
    <property type="entry name" value="HMG-box"/>
    <property type="match status" value="1"/>
</dbReference>
<keyword evidence="4 11" id="KW-0227">DNA damage</keyword>
<dbReference type="InterPro" id="IPR036910">
    <property type="entry name" value="HMG_box_dom_sf"/>
</dbReference>
<evidence type="ECO:0000256" key="7">
    <source>
        <dbReference type="ARBA" id="ARBA00023163"/>
    </source>
</evidence>
<sequence>MGDAAALFFKGIGIQGHSVGSVKFSDEGVMWASSDRSSQQKVLWSKAEKATWAVFGKYAHLRMFMKDPADPPVRFDGFQRADFDRLKEALAAHSIKLSRDKDCLVEMRLYLPDESEDDDGMEVDEDGEAIRKKDKKPRFTAETFHQAVMDRANIRDVKGSVLCELDSSLGTFLTPRGRYALEMYSTFLRMHGSKYDYKIQYEDINKLFLLEKPDDRYVAFVISLDKPVRQGQQRYQHLVLQASKVEETLNLNMSEAELQEKYKGALEPVMRGALCNLIAKIFKSLSGRAVFVTGNYRSAAGAKCVKCAMGASEGHLYPLNKSFIFIHKPTRVIGFDEVESVEFQRYSGTQDPSTVRRSFDLCVTLRSISGEPSKDYTFSGIDRSEYPSLYQWCQTKNLRIKNIKSSGDKVASALAEAMDSADVREEGEIKRVKSSEPEASGSEGDGSGAEGGKPKEKAPKKKKEKRAPAPEARGSSDESDSGGDSDGDKKPKAKASKSTSKPEGGKRKAPAAPAAGKKKRKKKDPNAPKGAKSAFMYFSMETRGDVLKDQPGLKITEVSKVLGERWRGMTAEDKKQFEDKAAADKARYGTEMQEYKSAQQQQQKEKEPSADEHSASGSDSD</sequence>
<dbReference type="Pfam" id="PF17292">
    <property type="entry name" value="POB3_N"/>
    <property type="match status" value="1"/>
</dbReference>
<dbReference type="PANTHER" id="PTHR45849">
    <property type="entry name" value="FACT COMPLEX SUBUNIT SSRP1"/>
    <property type="match status" value="1"/>
</dbReference>
<dbReference type="InterPro" id="IPR048993">
    <property type="entry name" value="SSRP1-like_PH1"/>
</dbReference>
<evidence type="ECO:0000256" key="1">
    <source>
        <dbReference type="ARBA" id="ARBA00010060"/>
    </source>
</evidence>
<evidence type="ECO:0000313" key="14">
    <source>
        <dbReference type="EMBL" id="KAG5176109.1"/>
    </source>
</evidence>
<protein>
    <recommendedName>
        <fullName evidence="11">FACT complex subunit SSRP1</fullName>
    </recommendedName>
</protein>
<evidence type="ECO:0000256" key="5">
    <source>
        <dbReference type="ARBA" id="ARBA00023015"/>
    </source>
</evidence>
<dbReference type="Pfam" id="PF08512">
    <property type="entry name" value="Rttp106-like_middle"/>
    <property type="match status" value="1"/>
</dbReference>
<feature type="DNA-binding region" description="HMG box" evidence="10">
    <location>
        <begin position="528"/>
        <end position="596"/>
    </location>
</feature>
<dbReference type="InterPro" id="IPR009071">
    <property type="entry name" value="HMG_box_dom"/>
</dbReference>
<keyword evidence="6 10" id="KW-0238">DNA-binding</keyword>
<feature type="domain" description="HMG box" evidence="13">
    <location>
        <begin position="528"/>
        <end position="596"/>
    </location>
</feature>
<gene>
    <name evidence="14" type="ORF">JKP88DRAFT_336294</name>
</gene>
<dbReference type="InterPro" id="IPR013719">
    <property type="entry name" value="RTT106/SPT16-like_middle_dom"/>
</dbReference>
<evidence type="ECO:0000256" key="2">
    <source>
        <dbReference type="ARBA" id="ARBA00022454"/>
    </source>
</evidence>
<feature type="compositionally biased region" description="Basic and acidic residues" evidence="12">
    <location>
        <begin position="573"/>
        <end position="588"/>
    </location>
</feature>
<dbReference type="SMART" id="SM01287">
    <property type="entry name" value="Rtt106"/>
    <property type="match status" value="1"/>
</dbReference>
<evidence type="ECO:0000256" key="10">
    <source>
        <dbReference type="PROSITE-ProRule" id="PRU00267"/>
    </source>
</evidence>
<dbReference type="PANTHER" id="PTHR45849:SF1">
    <property type="entry name" value="FACT COMPLEX SUBUNIT SSRP1"/>
    <property type="match status" value="1"/>
</dbReference>
<dbReference type="SUPFAM" id="SSF50729">
    <property type="entry name" value="PH domain-like"/>
    <property type="match status" value="1"/>
</dbReference>
<evidence type="ECO:0000256" key="6">
    <source>
        <dbReference type="ARBA" id="ARBA00023125"/>
    </source>
</evidence>
<keyword evidence="2 11" id="KW-0158">Chromosome</keyword>
<dbReference type="Gene3D" id="2.30.29.30">
    <property type="entry name" value="Pleckstrin-homology domain (PH domain)/Phosphotyrosine-binding domain (PTB)"/>
    <property type="match status" value="2"/>
</dbReference>
<dbReference type="GO" id="GO:0006260">
    <property type="term" value="P:DNA replication"/>
    <property type="evidence" value="ECO:0007669"/>
    <property type="project" value="UniProtKB-KW"/>
</dbReference>
<accession>A0A836C825</accession>
<dbReference type="Gene3D" id="2.30.29.150">
    <property type="match status" value="1"/>
</dbReference>
<dbReference type="InterPro" id="IPR035417">
    <property type="entry name" value="SSRP1/POB3_N"/>
</dbReference>
<keyword evidence="7 11" id="KW-0804">Transcription</keyword>
<evidence type="ECO:0000256" key="9">
    <source>
        <dbReference type="ARBA" id="ARBA00023242"/>
    </source>
</evidence>
<feature type="compositionally biased region" description="Basic and acidic residues" evidence="12">
    <location>
        <begin position="421"/>
        <end position="436"/>
    </location>
</feature>
<dbReference type="GO" id="GO:0003677">
    <property type="term" value="F:DNA binding"/>
    <property type="evidence" value="ECO:0007669"/>
    <property type="project" value="UniProtKB-UniRule"/>
</dbReference>
<feature type="compositionally biased region" description="Basic and acidic residues" evidence="12">
    <location>
        <begin position="603"/>
        <end position="614"/>
    </location>
</feature>
<dbReference type="SMART" id="SM00398">
    <property type="entry name" value="HMG"/>
    <property type="match status" value="1"/>
</dbReference>
<dbReference type="InterPro" id="IPR000969">
    <property type="entry name" value="SSRP1/POB3"/>
</dbReference>
<keyword evidence="3 11" id="KW-0235">DNA replication</keyword>
<comment type="similarity">
    <text evidence="1 11">Belongs to the SSRP1 family.</text>
</comment>
<dbReference type="GO" id="GO:0006281">
    <property type="term" value="P:DNA repair"/>
    <property type="evidence" value="ECO:0007669"/>
    <property type="project" value="UniProtKB-KW"/>
</dbReference>
<feature type="region of interest" description="Disordered" evidence="12">
    <location>
        <begin position="417"/>
        <end position="534"/>
    </location>
</feature>
<evidence type="ECO:0000256" key="11">
    <source>
        <dbReference type="RuleBase" id="RU364013"/>
    </source>
</evidence>
<keyword evidence="8 11" id="KW-0234">DNA repair</keyword>
<dbReference type="Proteomes" id="UP000664859">
    <property type="component" value="Unassembled WGS sequence"/>
</dbReference>
<dbReference type="AlphaFoldDB" id="A0A836C825"/>
<dbReference type="FunFam" id="1.10.30.10:FF:000016">
    <property type="entry name" value="FACT complex subunit SSRP1"/>
    <property type="match status" value="1"/>
</dbReference>
<organism evidence="14 15">
    <name type="scientific">Tribonema minus</name>
    <dbReference type="NCBI Taxonomy" id="303371"/>
    <lineage>
        <taxon>Eukaryota</taxon>
        <taxon>Sar</taxon>
        <taxon>Stramenopiles</taxon>
        <taxon>Ochrophyta</taxon>
        <taxon>PX clade</taxon>
        <taxon>Xanthophyceae</taxon>
        <taxon>Tribonematales</taxon>
        <taxon>Tribonemataceae</taxon>
        <taxon>Tribonema</taxon>
    </lineage>
</organism>
<evidence type="ECO:0000256" key="12">
    <source>
        <dbReference type="SAM" id="MobiDB-lite"/>
    </source>
</evidence>
<evidence type="ECO:0000259" key="13">
    <source>
        <dbReference type="PROSITE" id="PS50118"/>
    </source>
</evidence>
<dbReference type="InterPro" id="IPR050454">
    <property type="entry name" value="RTT106/SSRP1_HistChap/FACT"/>
</dbReference>
<keyword evidence="9 10" id="KW-0539">Nucleus</keyword>